<dbReference type="PANTHER" id="PTHR30570">
    <property type="entry name" value="PERIPLASMIC PHOSPHATE BINDING COMPONENT OF PHOSPHATE ABC TRANSPORTER"/>
    <property type="match status" value="1"/>
</dbReference>
<feature type="chain" id="PRO_5043314092" evidence="2">
    <location>
        <begin position="22"/>
        <end position="348"/>
    </location>
</feature>
<evidence type="ECO:0000256" key="1">
    <source>
        <dbReference type="ARBA" id="ARBA00022729"/>
    </source>
</evidence>
<accession>A0AAU9CV32</accession>
<dbReference type="EMBL" id="AP024718">
    <property type="protein sequence ID" value="BCX87944.1"/>
    <property type="molecule type" value="Genomic_DNA"/>
</dbReference>
<dbReference type="PANTHER" id="PTHR30570:SF1">
    <property type="entry name" value="PHOSPHATE-BINDING PROTEIN PSTS"/>
    <property type="match status" value="1"/>
</dbReference>
<dbReference type="InterPro" id="IPR050811">
    <property type="entry name" value="Phosphate_ABC_transporter"/>
</dbReference>
<protein>
    <submittedName>
        <fullName evidence="4">Phosphate transport system substrate-binding protein</fullName>
    </submittedName>
</protein>
<gene>
    <name evidence="4" type="ORF">MIN45_P0311</name>
</gene>
<organism evidence="4 5">
    <name type="scientific">Methylomarinovum tepidoasis</name>
    <dbReference type="NCBI Taxonomy" id="2840183"/>
    <lineage>
        <taxon>Bacteria</taxon>
        <taxon>Pseudomonadati</taxon>
        <taxon>Pseudomonadota</taxon>
        <taxon>Gammaproteobacteria</taxon>
        <taxon>Methylococcales</taxon>
        <taxon>Methylothermaceae</taxon>
        <taxon>Methylomarinovum</taxon>
    </lineage>
</organism>
<dbReference type="AlphaFoldDB" id="A0AAU9CV32"/>
<dbReference type="KEGG" id="meiy:MIN45_P0311"/>
<dbReference type="Proteomes" id="UP001321450">
    <property type="component" value="Chromosome"/>
</dbReference>
<evidence type="ECO:0000313" key="5">
    <source>
        <dbReference type="Proteomes" id="UP001321450"/>
    </source>
</evidence>
<proteinExistence type="predicted"/>
<feature type="signal peptide" evidence="2">
    <location>
        <begin position="1"/>
        <end position="21"/>
    </location>
</feature>
<feature type="domain" description="PBP" evidence="3">
    <location>
        <begin position="17"/>
        <end position="310"/>
    </location>
</feature>
<dbReference type="Pfam" id="PF12849">
    <property type="entry name" value="PBP_like_2"/>
    <property type="match status" value="1"/>
</dbReference>
<dbReference type="CDD" id="cd13654">
    <property type="entry name" value="PBP2_phosphate_like_2"/>
    <property type="match status" value="1"/>
</dbReference>
<name>A0AAU9CV32_9GAMM</name>
<sequence length="348" mass="38376">MKLLKTATVAAVGLLAVQALAAGRDYIYVVGSSTVYPFTTTVAEHFGKATGFPTPKVESTGTGGGMKLFCAGVGVQHPDIEDASRRIKKSEFERCQKNGVKDIVEVKIGYDGIVLAHSRKAPLKWDLTRRQIFLALAKQIPNPEQPGKLIPNPYQKWSQIDPSLPNIAIKVYGPPPTSGTRDAFVELAMEGGCKTFGWIKALEHEDKKRYKAICHGIREDGAYVEAGENDNLIVQKLEADPNTLGIFGYSFLDQNIDKIAGARVDGVAPTFENIAESKYPVSRPLFIYVKKAHVGLIPGIPQFLNEYTSEKAWGDEGYLTDKGLIPMPQEEREKYRKIARELIPLKSL</sequence>
<evidence type="ECO:0000313" key="4">
    <source>
        <dbReference type="EMBL" id="BCX87944.1"/>
    </source>
</evidence>
<dbReference type="Gene3D" id="3.40.190.10">
    <property type="entry name" value="Periplasmic binding protein-like II"/>
    <property type="match status" value="2"/>
</dbReference>
<keyword evidence="1 2" id="KW-0732">Signal</keyword>
<reference evidence="5" key="1">
    <citation type="journal article" date="2024" name="Int. J. Syst. Evol. Microbiol.">
        <title>Methylomarinovum tepidoasis sp. nov., a moderately thermophilic methanotroph of the family Methylothermaceae isolated from a deep-sea hydrothermal field.</title>
        <authorList>
            <person name="Hirayama H."/>
            <person name="Takaki Y."/>
            <person name="Abe M."/>
            <person name="Miyazaki M."/>
            <person name="Uematsu K."/>
            <person name="Matsui Y."/>
            <person name="Takai K."/>
        </authorList>
    </citation>
    <scope>NUCLEOTIDE SEQUENCE [LARGE SCALE GENOMIC DNA]</scope>
    <source>
        <strain evidence="5">IN45</strain>
    </source>
</reference>
<evidence type="ECO:0000256" key="2">
    <source>
        <dbReference type="SAM" id="SignalP"/>
    </source>
</evidence>
<dbReference type="RefSeq" id="WP_286292958.1">
    <property type="nucleotide sequence ID" value="NZ_AP024718.1"/>
</dbReference>
<keyword evidence="5" id="KW-1185">Reference proteome</keyword>
<evidence type="ECO:0000259" key="3">
    <source>
        <dbReference type="Pfam" id="PF12849"/>
    </source>
</evidence>
<dbReference type="InterPro" id="IPR024370">
    <property type="entry name" value="PBP_domain"/>
</dbReference>
<dbReference type="SUPFAM" id="SSF53850">
    <property type="entry name" value="Periplasmic binding protein-like II"/>
    <property type="match status" value="1"/>
</dbReference>